<dbReference type="GO" id="GO:0005886">
    <property type="term" value="C:plasma membrane"/>
    <property type="evidence" value="ECO:0007669"/>
    <property type="project" value="TreeGrafter"/>
</dbReference>
<reference evidence="6" key="1">
    <citation type="submission" date="2024-07" db="EMBL/GenBank/DDBJ databases">
        <title>Genome Analysis of a Potential Novel Vibrio Species Secreting pH- and Thermo-stable Alginate Lyase and its Application in Producing Alginate Oligosaccharides.</title>
        <authorList>
            <person name="Huang H."/>
            <person name="Bao K."/>
        </authorList>
    </citation>
    <scope>NUCLEOTIDE SEQUENCE</scope>
    <source>
        <strain evidence="6">HB236076</strain>
    </source>
</reference>
<protein>
    <recommendedName>
        <fullName evidence="2">diguanylate cyclase</fullName>
        <ecNumber evidence="2">2.7.7.65</ecNumber>
    </recommendedName>
</protein>
<comment type="catalytic activity">
    <reaction evidence="3">
        <text>2 GTP = 3',3'-c-di-GMP + 2 diphosphate</text>
        <dbReference type="Rhea" id="RHEA:24898"/>
        <dbReference type="ChEBI" id="CHEBI:33019"/>
        <dbReference type="ChEBI" id="CHEBI:37565"/>
        <dbReference type="ChEBI" id="CHEBI:58805"/>
        <dbReference type="EC" id="2.7.7.65"/>
    </reaction>
</comment>
<sequence>MKNETSIRYRINLTVIMTLLTIGLVFGTILFIYEQTRRDGTIRKIESYLIELTQVRSEALGNEMFSRQTLALNMSLRHVIDHVNLDDNAQILGITAFAPDGEVLSAVGESSQNTPFDTRLPIDVTTTSIHLENFNGHPVVCFFSPIIAYGEFVGFWRIDYSIMLLEQQIINTMFIYIMAIVTFSIMLFWLLNHLLLRLVLRPLDVLQTTMNIMKSDEGQFSLALKEQQINQMLSSFERLPSYICPNAKTKNEINALAFSFRTMLIALKDNYVGLRRDPLTGLANRVCLDEAIAKHLDLNKRYQQPFSVLLLDIDHFKTVNDQYGHLVGDEVLRALSQRLQFNVRKSDVVGRWGGEEFLIILPRQSLTTAYDVAEKLRQQVESRDIIVNLTITLSIGVAEYRAFEQHSDVIKRADEALYLAKAQGRNQVQLSL</sequence>
<dbReference type="PANTHER" id="PTHR45138">
    <property type="entry name" value="REGULATORY COMPONENTS OF SENSORY TRANSDUCTION SYSTEM"/>
    <property type="match status" value="1"/>
</dbReference>
<dbReference type="Gene3D" id="3.30.70.270">
    <property type="match status" value="1"/>
</dbReference>
<keyword evidence="4" id="KW-1133">Transmembrane helix</keyword>
<evidence type="ECO:0000256" key="2">
    <source>
        <dbReference type="ARBA" id="ARBA00012528"/>
    </source>
</evidence>
<dbReference type="RefSeq" id="WP_306101600.1">
    <property type="nucleotide sequence ID" value="NZ_CP162601.1"/>
</dbReference>
<feature type="domain" description="GGDEF" evidence="5">
    <location>
        <begin position="304"/>
        <end position="432"/>
    </location>
</feature>
<dbReference type="SMART" id="SM00267">
    <property type="entry name" value="GGDEF"/>
    <property type="match status" value="1"/>
</dbReference>
<keyword evidence="4" id="KW-0812">Transmembrane</keyword>
<evidence type="ECO:0000256" key="4">
    <source>
        <dbReference type="SAM" id="Phobius"/>
    </source>
</evidence>
<dbReference type="KEGG" id="vih:AB0763_06225"/>
<feature type="transmembrane region" description="Helical" evidence="4">
    <location>
        <begin position="12"/>
        <end position="33"/>
    </location>
</feature>
<keyword evidence="4" id="KW-0472">Membrane</keyword>
<name>A0AB39HE80_9VIBR</name>
<comment type="cofactor">
    <cofactor evidence="1">
        <name>Mg(2+)</name>
        <dbReference type="ChEBI" id="CHEBI:18420"/>
    </cofactor>
</comment>
<dbReference type="FunFam" id="3.30.70.270:FF:000001">
    <property type="entry name" value="Diguanylate cyclase domain protein"/>
    <property type="match status" value="1"/>
</dbReference>
<dbReference type="EMBL" id="CP162601">
    <property type="protein sequence ID" value="XDK26232.1"/>
    <property type="molecule type" value="Genomic_DNA"/>
</dbReference>
<dbReference type="NCBIfam" id="TIGR00254">
    <property type="entry name" value="GGDEF"/>
    <property type="match status" value="1"/>
</dbReference>
<evidence type="ECO:0000313" key="6">
    <source>
        <dbReference type="EMBL" id="XDK26232.1"/>
    </source>
</evidence>
<proteinExistence type="predicted"/>
<dbReference type="InterPro" id="IPR029787">
    <property type="entry name" value="Nucleotide_cyclase"/>
</dbReference>
<dbReference type="CDD" id="cd01949">
    <property type="entry name" value="GGDEF"/>
    <property type="match status" value="1"/>
</dbReference>
<keyword evidence="6" id="KW-0808">Transferase</keyword>
<dbReference type="PROSITE" id="PS50887">
    <property type="entry name" value="GGDEF"/>
    <property type="match status" value="1"/>
</dbReference>
<dbReference type="GO" id="GO:0052621">
    <property type="term" value="F:diguanylate cyclase activity"/>
    <property type="evidence" value="ECO:0007669"/>
    <property type="project" value="UniProtKB-EC"/>
</dbReference>
<dbReference type="SUPFAM" id="SSF55073">
    <property type="entry name" value="Nucleotide cyclase"/>
    <property type="match status" value="1"/>
</dbReference>
<dbReference type="Pfam" id="PF00990">
    <property type="entry name" value="GGDEF"/>
    <property type="match status" value="1"/>
</dbReference>
<evidence type="ECO:0000256" key="1">
    <source>
        <dbReference type="ARBA" id="ARBA00001946"/>
    </source>
</evidence>
<dbReference type="InterPro" id="IPR043128">
    <property type="entry name" value="Rev_trsase/Diguanyl_cyclase"/>
</dbReference>
<dbReference type="Gene3D" id="6.10.340.10">
    <property type="match status" value="1"/>
</dbReference>
<evidence type="ECO:0000256" key="3">
    <source>
        <dbReference type="ARBA" id="ARBA00034247"/>
    </source>
</evidence>
<dbReference type="PANTHER" id="PTHR45138:SF9">
    <property type="entry name" value="DIGUANYLATE CYCLASE DGCM-RELATED"/>
    <property type="match status" value="1"/>
</dbReference>
<evidence type="ECO:0000259" key="5">
    <source>
        <dbReference type="PROSITE" id="PS50887"/>
    </source>
</evidence>
<dbReference type="GO" id="GO:0043709">
    <property type="term" value="P:cell adhesion involved in single-species biofilm formation"/>
    <property type="evidence" value="ECO:0007669"/>
    <property type="project" value="TreeGrafter"/>
</dbReference>
<feature type="transmembrane region" description="Helical" evidence="4">
    <location>
        <begin position="173"/>
        <end position="191"/>
    </location>
</feature>
<accession>A0AB39HE80</accession>
<gene>
    <name evidence="6" type="ORF">AB0763_06225</name>
</gene>
<dbReference type="GO" id="GO:1902201">
    <property type="term" value="P:negative regulation of bacterial-type flagellum-dependent cell motility"/>
    <property type="evidence" value="ECO:0007669"/>
    <property type="project" value="TreeGrafter"/>
</dbReference>
<dbReference type="InterPro" id="IPR050469">
    <property type="entry name" value="Diguanylate_Cyclase"/>
</dbReference>
<keyword evidence="6" id="KW-0548">Nucleotidyltransferase</keyword>
<organism evidence="6">
    <name type="scientific">Vibrio sp. HB236076</name>
    <dbReference type="NCBI Taxonomy" id="3232307"/>
    <lineage>
        <taxon>Bacteria</taxon>
        <taxon>Pseudomonadati</taxon>
        <taxon>Pseudomonadota</taxon>
        <taxon>Gammaproteobacteria</taxon>
        <taxon>Vibrionales</taxon>
        <taxon>Vibrionaceae</taxon>
        <taxon>Vibrio</taxon>
    </lineage>
</organism>
<dbReference type="AlphaFoldDB" id="A0AB39HE80"/>
<dbReference type="InterPro" id="IPR000160">
    <property type="entry name" value="GGDEF_dom"/>
</dbReference>
<dbReference type="EC" id="2.7.7.65" evidence="2"/>